<evidence type="ECO:0000256" key="2">
    <source>
        <dbReference type="ARBA" id="ARBA00023118"/>
    </source>
</evidence>
<evidence type="ECO:0000256" key="1">
    <source>
        <dbReference type="ARBA" id="ARBA00022741"/>
    </source>
</evidence>
<organism evidence="4 5">
    <name type="scientific">Clostridium cochlearium</name>
    <dbReference type="NCBI Taxonomy" id="1494"/>
    <lineage>
        <taxon>Bacteria</taxon>
        <taxon>Bacillati</taxon>
        <taxon>Bacillota</taxon>
        <taxon>Clostridia</taxon>
        <taxon>Eubacteriales</taxon>
        <taxon>Clostridiaceae</taxon>
        <taxon>Clostridium</taxon>
    </lineage>
</organism>
<keyword evidence="2" id="KW-0051">Antiviral defense</keyword>
<dbReference type="PANTHER" id="PTHR36528">
    <property type="entry name" value="CRISPR SYSTEM SINGLE-STRAND-SPECIFIC DEOXYRIBONUCLEASE CAS10/CSM1 (SUBTYPE III-A)"/>
    <property type="match status" value="1"/>
</dbReference>
<feature type="domain" description="GGDEF" evidence="3">
    <location>
        <begin position="348"/>
        <end position="483"/>
    </location>
</feature>
<dbReference type="Pfam" id="PF22335">
    <property type="entry name" value="Cas10-Cmr2_palm2"/>
    <property type="match status" value="1"/>
</dbReference>
<name>A0ABY0QP24_CLOCO</name>
<dbReference type="InterPro" id="IPR043128">
    <property type="entry name" value="Rev_trsase/Diguanyl_cyclase"/>
</dbReference>
<evidence type="ECO:0000313" key="4">
    <source>
        <dbReference type="EMBL" id="SDL41791.1"/>
    </source>
</evidence>
<proteinExistence type="predicted"/>
<dbReference type="PANTHER" id="PTHR36528:SF1">
    <property type="entry name" value="CRISPR SYSTEM SINGLE-STRAND-SPECIFIC DEOXYRIBONUCLEASE CAS10_CSM1 (SUBTYPE III-A)"/>
    <property type="match status" value="1"/>
</dbReference>
<dbReference type="Gene3D" id="3.30.70.270">
    <property type="match status" value="1"/>
</dbReference>
<dbReference type="EMBL" id="FNGL01000031">
    <property type="protein sequence ID" value="SDL41791.1"/>
    <property type="molecule type" value="Genomic_DNA"/>
</dbReference>
<gene>
    <name evidence="4" type="ORF">SAMN05216497_13111</name>
</gene>
<dbReference type="InterPro" id="IPR054767">
    <property type="entry name" value="Cas10-Cmr2_palm2"/>
</dbReference>
<evidence type="ECO:0000259" key="3">
    <source>
        <dbReference type="PROSITE" id="PS50887"/>
    </source>
</evidence>
<protein>
    <submittedName>
        <fullName evidence="4">CRISPR/Cas system-associated protein Cas10, large subunit of type III CRISPR-Cas systems, contains HD superfamily nuclease domain</fullName>
    </submittedName>
</protein>
<sequence>MERSDIIESLYPKKISINEFEKVINEIKIKIKDKNSISNVLKEYNNIPYYFKKEGKYISTNEYMPTITDASHLYVLIDYIVNYNKGTFDREKSYREFLNPQWNDIKEFIYKVSIDSSKKVNIFNEIDVSMIKGSIYKIKKYFLENSKLKDIRGASAILDYINIDVALNYLRKNFIEECAIYCGGGNVLLLIPGRTDKNVCRDLEEEYSSISLTAKSCFEKEDFKLSSIVNEYSKISTKVTIKLDERKKLKLYPINPNTNIKGINIQGEYISFEGNKSKNSTVCKLCGIRESKYETFSPDGVINVCPSCFRKNIVGNKIKSKFYKRFEEIIKRQPEEIDSVSELGDSNGNIGVIYADGNNMGAVVMNIRTPFENMYFSRTLEYITENSVYEAINEVMQDEILYEAVALGGDDIFIIIPGEYSMEVSGKIIEKFDKAFNNKMTMSVGVCVGKCSTPIRNMLNIAQEALDNAKKYIRKKEVNQGSIDIVSIKEGDKSGLFPVKRDKIPSIIKHIKEMRKDKDIKSSQIYKLKYAASSMTENEFKLFYLYNEARHSKKYTEYCNKIFELDKNKIFDGLINKIENNKKSTFSPWDELTLLMDCIGGMESGKN</sequence>
<reference evidence="4 5" key="1">
    <citation type="submission" date="2016-10" db="EMBL/GenBank/DDBJ databases">
        <authorList>
            <person name="Varghese N."/>
            <person name="Submissions S."/>
        </authorList>
    </citation>
    <scope>NUCLEOTIDE SEQUENCE [LARGE SCALE GENOMIC DNA]</scope>
    <source>
        <strain evidence="4 5">NLAE-zl-C224</strain>
    </source>
</reference>
<dbReference type="Proteomes" id="UP000198811">
    <property type="component" value="Unassembled WGS sequence"/>
</dbReference>
<dbReference type="InterPro" id="IPR000160">
    <property type="entry name" value="GGDEF_dom"/>
</dbReference>
<dbReference type="InterPro" id="IPR052117">
    <property type="entry name" value="Cas10/Csm1_subtype-III-A"/>
</dbReference>
<accession>A0ABY0QP24</accession>
<keyword evidence="1" id="KW-0547">Nucleotide-binding</keyword>
<keyword evidence="5" id="KW-1185">Reference proteome</keyword>
<dbReference type="PROSITE" id="PS50887">
    <property type="entry name" value="GGDEF"/>
    <property type="match status" value="1"/>
</dbReference>
<dbReference type="RefSeq" id="WP_089867893.1">
    <property type="nucleotide sequence ID" value="NZ_FNGL01000031.1"/>
</dbReference>
<evidence type="ECO:0000313" key="5">
    <source>
        <dbReference type="Proteomes" id="UP000198811"/>
    </source>
</evidence>
<comment type="caution">
    <text evidence="4">The sequence shown here is derived from an EMBL/GenBank/DDBJ whole genome shotgun (WGS) entry which is preliminary data.</text>
</comment>